<sequence>MPPPKGRVSRHQGKRTSTVTLVLSMLLMLSVVLLMLLALGILSLPVGSDKEPTSVGNPIKFKRMTLDIVEGEGLGNRGEQWTEVLSWEPRAFVYHNFLSKEECEYLINLARPHMVKSTVVDSKTGQSKDSRVRTSSGTFLRRGRDKIIREIEKRIADYTFIPEDHGEGLQVLHYEVGQKYEPHYDYFLDAFNTKNGGQRIATLLMYLSDVEEGGETVFPAAKGNFSSTPGWNEMSACAKRGLSVKPKMGDALLFWSMRPDATLDPSSLHGGCPVIKGNKWSSTKWMHVEEYKV</sequence>
<comment type="caution">
    <text evidence="1">The sequence shown here is derived from an EMBL/GenBank/DDBJ whole genome shotgun (WGS) entry which is preliminary data.</text>
</comment>
<evidence type="ECO:0000313" key="1">
    <source>
        <dbReference type="EMBL" id="KAI5668891.1"/>
    </source>
</evidence>
<protein>
    <submittedName>
        <fullName evidence="1">Uncharacterized protein</fullName>
    </submittedName>
</protein>
<keyword evidence="2" id="KW-1185">Reference proteome</keyword>
<dbReference type="Proteomes" id="UP001060085">
    <property type="component" value="Linkage Group LG04"/>
</dbReference>
<organism evidence="1 2">
    <name type="scientific">Catharanthus roseus</name>
    <name type="common">Madagascar periwinkle</name>
    <name type="synonym">Vinca rosea</name>
    <dbReference type="NCBI Taxonomy" id="4058"/>
    <lineage>
        <taxon>Eukaryota</taxon>
        <taxon>Viridiplantae</taxon>
        <taxon>Streptophyta</taxon>
        <taxon>Embryophyta</taxon>
        <taxon>Tracheophyta</taxon>
        <taxon>Spermatophyta</taxon>
        <taxon>Magnoliopsida</taxon>
        <taxon>eudicotyledons</taxon>
        <taxon>Gunneridae</taxon>
        <taxon>Pentapetalae</taxon>
        <taxon>asterids</taxon>
        <taxon>lamiids</taxon>
        <taxon>Gentianales</taxon>
        <taxon>Apocynaceae</taxon>
        <taxon>Rauvolfioideae</taxon>
        <taxon>Vinceae</taxon>
        <taxon>Catharanthinae</taxon>
        <taxon>Catharanthus</taxon>
    </lineage>
</organism>
<proteinExistence type="predicted"/>
<reference evidence="2" key="1">
    <citation type="journal article" date="2023" name="Nat. Plants">
        <title>Single-cell RNA sequencing provides a high-resolution roadmap for understanding the multicellular compartmentation of specialized metabolism.</title>
        <authorList>
            <person name="Sun S."/>
            <person name="Shen X."/>
            <person name="Li Y."/>
            <person name="Li Y."/>
            <person name="Wang S."/>
            <person name="Li R."/>
            <person name="Zhang H."/>
            <person name="Shen G."/>
            <person name="Guo B."/>
            <person name="Wei J."/>
            <person name="Xu J."/>
            <person name="St-Pierre B."/>
            <person name="Chen S."/>
            <person name="Sun C."/>
        </authorList>
    </citation>
    <scope>NUCLEOTIDE SEQUENCE [LARGE SCALE GENOMIC DNA]</scope>
</reference>
<dbReference type="EMBL" id="CM044704">
    <property type="protein sequence ID" value="KAI5668891.1"/>
    <property type="molecule type" value="Genomic_DNA"/>
</dbReference>
<gene>
    <name evidence="1" type="ORF">M9H77_18744</name>
</gene>
<accession>A0ACC0B8B1</accession>
<name>A0ACC0B8B1_CATRO</name>
<evidence type="ECO:0000313" key="2">
    <source>
        <dbReference type="Proteomes" id="UP001060085"/>
    </source>
</evidence>